<evidence type="ECO:0000313" key="2">
    <source>
        <dbReference type="Proteomes" id="UP000203261"/>
    </source>
</evidence>
<dbReference type="GeneID" id="29125448"/>
<keyword evidence="2" id="KW-1185">Reference proteome</keyword>
<dbReference type="RefSeq" id="YP_009302669.1">
    <property type="nucleotide sequence ID" value="NC_031245.1"/>
</dbReference>
<gene>
    <name evidence="1" type="ORF">SP15_272</name>
</gene>
<reference evidence="1 2" key="1">
    <citation type="submission" date="2015-08" db="EMBL/GenBank/DDBJ databases">
        <authorList>
            <person name="Babu N.S."/>
            <person name="Beckwith C.J."/>
            <person name="Beseler K.G."/>
            <person name="Brison A."/>
            <person name="Carone J.V."/>
            <person name="Caskin T.P."/>
            <person name="Diamond M."/>
            <person name="Durham M.E."/>
            <person name="Foxe J.M."/>
            <person name="Go M."/>
            <person name="Henderson B.A."/>
            <person name="Jones I.B."/>
            <person name="McGettigan J.A."/>
            <person name="Micheletti S.J."/>
            <person name="Nasrallah M.E."/>
            <person name="Ortiz D."/>
            <person name="Piller C.R."/>
            <person name="Privatt S.R."/>
            <person name="Schneider S.L."/>
            <person name="Sharp S."/>
            <person name="Smith T.C."/>
            <person name="Stanton J.D."/>
            <person name="Ullery H.E."/>
            <person name="Wilson R.J."/>
            <person name="Serrano M.G."/>
            <person name="Buck G."/>
            <person name="Lee V."/>
            <person name="Wang Y."/>
            <person name="Carvalho R."/>
            <person name="Voegtly L."/>
            <person name="Shi R."/>
            <person name="Duckworth R."/>
            <person name="Johnson A."/>
            <person name="Loviza R."/>
            <person name="Walstead R."/>
            <person name="Shah Z."/>
            <person name="Kiflezghi M."/>
            <person name="Wade K."/>
            <person name="Ball S.L."/>
            <person name="Bradley K.W."/>
            <person name="Asai D.J."/>
            <person name="Bowman C.A."/>
            <person name="Russell D.A."/>
            <person name="Pope W.H."/>
            <person name="Jacobs-Sera D."/>
            <person name="Hendrix R.W."/>
            <person name="Hatfull G.F."/>
        </authorList>
    </citation>
    <scope>NUCLEOTIDE SEQUENCE [LARGE SCALE GENOMIC DNA]</scope>
</reference>
<name>A0A127AWT8_9CAUD</name>
<proteinExistence type="predicted"/>
<dbReference type="Proteomes" id="UP000203261">
    <property type="component" value="Segment"/>
</dbReference>
<protein>
    <submittedName>
        <fullName evidence="1">Uncharacterized protein</fullName>
    </submittedName>
</protein>
<accession>A0A127AWT8</accession>
<evidence type="ECO:0000313" key="1">
    <source>
        <dbReference type="EMBL" id="AMM45080.1"/>
    </source>
</evidence>
<sequence length="99" mass="11382">MENQGRQTMEEFVELYIKKNLGNLMFGNEEVHGQLARVLDIGIGHDLENSDDEELEQIKKETPIAIERVKTLIEGLELIKSSLEEVVENAESYKSYNQE</sequence>
<dbReference type="EMBL" id="KT624200">
    <property type="protein sequence ID" value="AMM45080.1"/>
    <property type="molecule type" value="Genomic_DNA"/>
</dbReference>
<organism evidence="1 2">
    <name type="scientific">Bacillus phage SP-15</name>
    <dbReference type="NCBI Taxonomy" id="1792032"/>
    <lineage>
        <taxon>Viruses</taxon>
        <taxon>Duplodnaviria</taxon>
        <taxon>Heunggongvirae</taxon>
        <taxon>Uroviricota</taxon>
        <taxon>Caudoviricetes</taxon>
        <taxon>Thornevirus</taxon>
        <taxon>Thornevirus SP15</taxon>
    </lineage>
</organism>
<dbReference type="KEGG" id="vg:29125448"/>